<accession>A0A8J6H481</accession>
<proteinExistence type="predicted"/>
<reference evidence="1" key="2">
    <citation type="submission" date="2021-08" db="EMBL/GenBank/DDBJ databases">
        <authorList>
            <person name="Eriksson T."/>
        </authorList>
    </citation>
    <scope>NUCLEOTIDE SEQUENCE</scope>
    <source>
        <strain evidence="1">Stoneville</strain>
        <tissue evidence="1">Whole head</tissue>
    </source>
</reference>
<name>A0A8J6H481_TENMO</name>
<evidence type="ECO:0000313" key="2">
    <source>
        <dbReference type="Proteomes" id="UP000719412"/>
    </source>
</evidence>
<protein>
    <submittedName>
        <fullName evidence="1">Uncharacterized protein</fullName>
    </submittedName>
</protein>
<reference evidence="1" key="1">
    <citation type="journal article" date="2020" name="J Insects Food Feed">
        <title>The yellow mealworm (Tenebrio molitor) genome: a resource for the emerging insects as food and feed industry.</title>
        <authorList>
            <person name="Eriksson T."/>
            <person name="Andere A."/>
            <person name="Kelstrup H."/>
            <person name="Emery V."/>
            <person name="Picard C."/>
        </authorList>
    </citation>
    <scope>NUCLEOTIDE SEQUENCE</scope>
    <source>
        <strain evidence="1">Stoneville</strain>
        <tissue evidence="1">Whole head</tissue>
    </source>
</reference>
<keyword evidence="2" id="KW-1185">Reference proteome</keyword>
<evidence type="ECO:0000313" key="1">
    <source>
        <dbReference type="EMBL" id="KAH0811495.1"/>
    </source>
</evidence>
<comment type="caution">
    <text evidence="1">The sequence shown here is derived from an EMBL/GenBank/DDBJ whole genome shotgun (WGS) entry which is preliminary data.</text>
</comment>
<gene>
    <name evidence="1" type="ORF">GEV33_011296</name>
</gene>
<dbReference type="EMBL" id="JABDTM020026761">
    <property type="protein sequence ID" value="KAH0811495.1"/>
    <property type="molecule type" value="Genomic_DNA"/>
</dbReference>
<dbReference type="AlphaFoldDB" id="A0A8J6H481"/>
<sequence>MYGTRTRAPKRSLGMLLMLPGQDETIASLLCSLRDGQSRGLVLAVISSNFIFSDRKSEDIDKSIRVIKFGRGTKSDGVRLSEQTNAAFIISKVIPGSFSDPTLAAAISPIQKLPTLIGRRA</sequence>
<dbReference type="Proteomes" id="UP000719412">
    <property type="component" value="Unassembled WGS sequence"/>
</dbReference>
<organism evidence="1 2">
    <name type="scientific">Tenebrio molitor</name>
    <name type="common">Yellow mealworm beetle</name>
    <dbReference type="NCBI Taxonomy" id="7067"/>
    <lineage>
        <taxon>Eukaryota</taxon>
        <taxon>Metazoa</taxon>
        <taxon>Ecdysozoa</taxon>
        <taxon>Arthropoda</taxon>
        <taxon>Hexapoda</taxon>
        <taxon>Insecta</taxon>
        <taxon>Pterygota</taxon>
        <taxon>Neoptera</taxon>
        <taxon>Endopterygota</taxon>
        <taxon>Coleoptera</taxon>
        <taxon>Polyphaga</taxon>
        <taxon>Cucujiformia</taxon>
        <taxon>Tenebrionidae</taxon>
        <taxon>Tenebrio</taxon>
    </lineage>
</organism>